<comment type="caution">
    <text evidence="16">The sequence shown here is derived from an EMBL/GenBank/DDBJ whole genome shotgun (WGS) entry which is preliminary data.</text>
</comment>
<evidence type="ECO:0000259" key="15">
    <source>
        <dbReference type="Pfam" id="PF07715"/>
    </source>
</evidence>
<dbReference type="AlphaFoldDB" id="A0A829YCG8"/>
<keyword evidence="13" id="KW-0732">Signal</keyword>
<evidence type="ECO:0000256" key="11">
    <source>
        <dbReference type="PROSITE-ProRule" id="PRU01360"/>
    </source>
</evidence>
<keyword evidence="8 12" id="KW-0798">TonB box</keyword>
<keyword evidence="3 11" id="KW-1134">Transmembrane beta strand</keyword>
<keyword evidence="7" id="KW-0406">Ion transport</keyword>
<dbReference type="Pfam" id="PF00593">
    <property type="entry name" value="TonB_dep_Rec_b-barrel"/>
    <property type="match status" value="1"/>
</dbReference>
<keyword evidence="5 11" id="KW-0812">Transmembrane</keyword>
<feature type="domain" description="TonB-dependent receptor plug" evidence="15">
    <location>
        <begin position="52"/>
        <end position="161"/>
    </location>
</feature>
<dbReference type="GO" id="GO:0009279">
    <property type="term" value="C:cell outer membrane"/>
    <property type="evidence" value="ECO:0007669"/>
    <property type="project" value="UniProtKB-SubCell"/>
</dbReference>
<gene>
    <name evidence="16" type="ORF">GCM10011487_25280</name>
</gene>
<comment type="subcellular location">
    <subcellularLocation>
        <location evidence="1 11">Cell outer membrane</location>
        <topology evidence="1 11">Multi-pass membrane protein</topology>
    </subcellularLocation>
</comment>
<evidence type="ECO:0000256" key="9">
    <source>
        <dbReference type="ARBA" id="ARBA00023136"/>
    </source>
</evidence>
<dbReference type="PANTHER" id="PTHR32552:SF81">
    <property type="entry name" value="TONB-DEPENDENT OUTER MEMBRANE RECEPTOR"/>
    <property type="match status" value="1"/>
</dbReference>
<dbReference type="Gene3D" id="2.40.170.20">
    <property type="entry name" value="TonB-dependent receptor, beta-barrel domain"/>
    <property type="match status" value="1"/>
</dbReference>
<evidence type="ECO:0000259" key="14">
    <source>
        <dbReference type="Pfam" id="PF00593"/>
    </source>
</evidence>
<evidence type="ECO:0000256" key="4">
    <source>
        <dbReference type="ARBA" id="ARBA00022496"/>
    </source>
</evidence>
<dbReference type="GO" id="GO:0006826">
    <property type="term" value="P:iron ion transport"/>
    <property type="evidence" value="ECO:0007669"/>
    <property type="project" value="UniProtKB-KW"/>
</dbReference>
<evidence type="ECO:0000256" key="13">
    <source>
        <dbReference type="SAM" id="SignalP"/>
    </source>
</evidence>
<keyword evidence="9 11" id="KW-0472">Membrane</keyword>
<comment type="similarity">
    <text evidence="11 12">Belongs to the TonB-dependent receptor family.</text>
</comment>
<evidence type="ECO:0000256" key="3">
    <source>
        <dbReference type="ARBA" id="ARBA00022452"/>
    </source>
</evidence>
<accession>A0A829YCG8</accession>
<dbReference type="InterPro" id="IPR000531">
    <property type="entry name" value="Beta-barrel_TonB"/>
</dbReference>
<feature type="signal peptide" evidence="13">
    <location>
        <begin position="1"/>
        <end position="28"/>
    </location>
</feature>
<evidence type="ECO:0000256" key="8">
    <source>
        <dbReference type="ARBA" id="ARBA00023077"/>
    </source>
</evidence>
<protein>
    <submittedName>
        <fullName evidence="16">TonB-dependent receptor</fullName>
    </submittedName>
</protein>
<dbReference type="Pfam" id="PF07715">
    <property type="entry name" value="Plug"/>
    <property type="match status" value="1"/>
</dbReference>
<keyword evidence="4" id="KW-0410">Iron transport</keyword>
<dbReference type="SUPFAM" id="SSF56935">
    <property type="entry name" value="Porins"/>
    <property type="match status" value="1"/>
</dbReference>
<keyword evidence="16" id="KW-0675">Receptor</keyword>
<evidence type="ECO:0000256" key="10">
    <source>
        <dbReference type="ARBA" id="ARBA00023237"/>
    </source>
</evidence>
<dbReference type="PROSITE" id="PS52016">
    <property type="entry name" value="TONB_DEPENDENT_REC_3"/>
    <property type="match status" value="1"/>
</dbReference>
<keyword evidence="17" id="KW-1185">Reference proteome</keyword>
<sequence>MMRMNGLSRAALSAAFLQTCVFAAPASAADTPRDAQVLQEIIVTATKREEKLQDVPVAISAITAEDIQTRGFTNYADYLNTVPGVFFEDGGPGVSQIRIRGISGSEGGLPSTTATYFGETVTSVLTNFGGKPNLRLVDIDRVEVLRGPQGTLFGASALAGVVRILPAAPDASGFEAHVGARGFTTAHSSDASYHVEGTVNIPLITDRLALRVVGYQDEIAGYIDNKFAGQPSVDYGAALGLPDGLLVTPAVPAFTRKDINSEDTWGVRAALGWQVTDALKIDLTHATQDVTLNSEPFTMPDFGEYEQSRALDYFEEGGAGERLEINTIVAKYDWDAVSLTSASNWSKMTRFTNQDITYLAEGSFGAPIPWPLRDRSVGKLFTQELRLQSLGDGPFQWLAGLFYLKQTADFSQFVPDYSCPTCLPEVLAGQDFAADAPMARFSEEEQRAAFAQVSYTFASQWTVGVGARYLEDDLTSLTPASDGFLIGGAQPGAPDQEGSSSEFNPSAYLRYEPAEDLTLYLQAGRGFRSGVVNQRLPDACQAAAAAVGAGAFTDPDTLWNYELGVKSQFADGRLGLNAAVYRQDWEGVQLGVALPCGFSVLANAGDVTNDGVELEMVAQAGDAWRFNFAASYTQAEFERVEPGTIYSKGERLPDAPEKNGSVGAQYSFVMGPEWSGYVRADYVYVGELRLKFGVDEVLSQESFNTANLRIAFQREDLSIELFGRNLADERGVIDTGQPSLGAKETLIRPREVGVELRYGFQ</sequence>
<evidence type="ECO:0000313" key="17">
    <source>
        <dbReference type="Proteomes" id="UP000445000"/>
    </source>
</evidence>
<keyword evidence="2 11" id="KW-0813">Transport</keyword>
<dbReference type="PANTHER" id="PTHR32552">
    <property type="entry name" value="FERRICHROME IRON RECEPTOR-RELATED"/>
    <property type="match status" value="1"/>
</dbReference>
<dbReference type="InterPro" id="IPR039426">
    <property type="entry name" value="TonB-dep_rcpt-like"/>
</dbReference>
<evidence type="ECO:0000256" key="7">
    <source>
        <dbReference type="ARBA" id="ARBA00023065"/>
    </source>
</evidence>
<reference evidence="17" key="1">
    <citation type="submission" date="2020-01" db="EMBL/GenBank/DDBJ databases">
        <title>'Steroidobacter agaridevorans' sp. nov., agar-degrading bacteria isolated from rhizosphere soils.</title>
        <authorList>
            <person name="Ikenaga M."/>
            <person name="Kataoka M."/>
            <person name="Murouchi A."/>
            <person name="Katsuragi S."/>
            <person name="Sakai M."/>
        </authorList>
    </citation>
    <scope>NUCLEOTIDE SEQUENCE [LARGE SCALE GENOMIC DNA]</scope>
    <source>
        <strain evidence="17">YU21-B</strain>
    </source>
</reference>
<keyword evidence="6" id="KW-0408">Iron</keyword>
<keyword evidence="10 11" id="KW-0998">Cell outer membrane</keyword>
<organism evidence="16 17">
    <name type="scientific">Steroidobacter agaridevorans</name>
    <dbReference type="NCBI Taxonomy" id="2695856"/>
    <lineage>
        <taxon>Bacteria</taxon>
        <taxon>Pseudomonadati</taxon>
        <taxon>Pseudomonadota</taxon>
        <taxon>Gammaproteobacteria</taxon>
        <taxon>Steroidobacterales</taxon>
        <taxon>Steroidobacteraceae</taxon>
        <taxon>Steroidobacter</taxon>
    </lineage>
</organism>
<dbReference type="InterPro" id="IPR012910">
    <property type="entry name" value="Plug_dom"/>
</dbReference>
<evidence type="ECO:0000256" key="2">
    <source>
        <dbReference type="ARBA" id="ARBA00022448"/>
    </source>
</evidence>
<feature type="domain" description="TonB-dependent receptor-like beta-barrel" evidence="14">
    <location>
        <begin position="303"/>
        <end position="726"/>
    </location>
</feature>
<dbReference type="EMBL" id="BLJN01000002">
    <property type="protein sequence ID" value="GFE80528.1"/>
    <property type="molecule type" value="Genomic_DNA"/>
</dbReference>
<evidence type="ECO:0000256" key="1">
    <source>
        <dbReference type="ARBA" id="ARBA00004571"/>
    </source>
</evidence>
<evidence type="ECO:0000256" key="5">
    <source>
        <dbReference type="ARBA" id="ARBA00022692"/>
    </source>
</evidence>
<proteinExistence type="inferred from homology"/>
<evidence type="ECO:0000313" key="16">
    <source>
        <dbReference type="EMBL" id="GFE80528.1"/>
    </source>
</evidence>
<feature type="chain" id="PRO_5032886045" evidence="13">
    <location>
        <begin position="29"/>
        <end position="761"/>
    </location>
</feature>
<evidence type="ECO:0000256" key="6">
    <source>
        <dbReference type="ARBA" id="ARBA00023004"/>
    </source>
</evidence>
<evidence type="ECO:0000256" key="12">
    <source>
        <dbReference type="RuleBase" id="RU003357"/>
    </source>
</evidence>
<dbReference type="InterPro" id="IPR036942">
    <property type="entry name" value="Beta-barrel_TonB_sf"/>
</dbReference>
<name>A0A829YCG8_9GAMM</name>
<dbReference type="Proteomes" id="UP000445000">
    <property type="component" value="Unassembled WGS sequence"/>
</dbReference>